<gene>
    <name evidence="3" type="ORF">AVDCRST_MAG20-2823</name>
</gene>
<sequence length="356" mass="37438">MKVVVTGASGNIGSQVLAALRADPDVDEIVGIARRRPQDADDDVTWVAADLASDDVTSALGGAAAVVHLAWLIQPSHDEVVLWRANVVGTERLLAACDAAGVAAVVHASSLAAYRPGPKELVDESWPTDGIPTSPYARAKAYTERLMELYEAEHPSTRVVRLRPSLVLQRAAATEVRRLFLGPFLPNRLLRAALPVVPDHPDLRFQVVHSSDCATAFHLAVKDGGARGAYNVAAEPVVDAAALGRILGARPVPVPAGLLRTAADLTWRLRLQPADPGWVDIVLRTPLLDTARIRRELGWVPTRSSESTLDELVTGMVEGADGDTPPLSGASSGPLRSHELATGVGGSSGAVPGGPT</sequence>
<dbReference type="GO" id="GO:0005737">
    <property type="term" value="C:cytoplasm"/>
    <property type="evidence" value="ECO:0007669"/>
    <property type="project" value="TreeGrafter"/>
</dbReference>
<reference evidence="3" key="1">
    <citation type="submission" date="2020-02" db="EMBL/GenBank/DDBJ databases">
        <authorList>
            <person name="Meier V. D."/>
        </authorList>
    </citation>
    <scope>NUCLEOTIDE SEQUENCE</scope>
    <source>
        <strain evidence="3">AVDCRST_MAG20</strain>
    </source>
</reference>
<feature type="domain" description="NAD-dependent epimerase/dehydratase" evidence="2">
    <location>
        <begin position="3"/>
        <end position="233"/>
    </location>
</feature>
<dbReference type="InterPro" id="IPR001509">
    <property type="entry name" value="Epimerase_deHydtase"/>
</dbReference>
<evidence type="ECO:0000313" key="3">
    <source>
        <dbReference type="EMBL" id="CAA9258897.1"/>
    </source>
</evidence>
<organism evidence="3">
    <name type="scientific">uncultured Acidimicrobiales bacterium</name>
    <dbReference type="NCBI Taxonomy" id="310071"/>
    <lineage>
        <taxon>Bacteria</taxon>
        <taxon>Bacillati</taxon>
        <taxon>Actinomycetota</taxon>
        <taxon>Acidimicrobiia</taxon>
        <taxon>Acidimicrobiales</taxon>
        <taxon>environmental samples</taxon>
    </lineage>
</organism>
<dbReference type="InterPro" id="IPR051783">
    <property type="entry name" value="NAD(P)-dependent_oxidoreduct"/>
</dbReference>
<evidence type="ECO:0000259" key="2">
    <source>
        <dbReference type="Pfam" id="PF01370"/>
    </source>
</evidence>
<protein>
    <submittedName>
        <fullName evidence="3">Nucleoside-diphosphate-sugar epimerases</fullName>
    </submittedName>
</protein>
<proteinExistence type="predicted"/>
<dbReference type="InterPro" id="IPR036291">
    <property type="entry name" value="NAD(P)-bd_dom_sf"/>
</dbReference>
<dbReference type="Pfam" id="PF01370">
    <property type="entry name" value="Epimerase"/>
    <property type="match status" value="1"/>
</dbReference>
<dbReference type="EMBL" id="CADCSY010000120">
    <property type="protein sequence ID" value="CAA9258897.1"/>
    <property type="molecule type" value="Genomic_DNA"/>
</dbReference>
<dbReference type="AlphaFoldDB" id="A0A6J4ITP0"/>
<dbReference type="SUPFAM" id="SSF51735">
    <property type="entry name" value="NAD(P)-binding Rossmann-fold domains"/>
    <property type="match status" value="1"/>
</dbReference>
<evidence type="ECO:0000256" key="1">
    <source>
        <dbReference type="SAM" id="MobiDB-lite"/>
    </source>
</evidence>
<dbReference type="PANTHER" id="PTHR48079:SF6">
    <property type="entry name" value="NAD(P)-BINDING DOMAIN-CONTAINING PROTEIN-RELATED"/>
    <property type="match status" value="1"/>
</dbReference>
<name>A0A6J4ITP0_9ACTN</name>
<feature type="compositionally biased region" description="Gly residues" evidence="1">
    <location>
        <begin position="343"/>
        <end position="356"/>
    </location>
</feature>
<feature type="region of interest" description="Disordered" evidence="1">
    <location>
        <begin position="317"/>
        <end position="356"/>
    </location>
</feature>
<dbReference type="Gene3D" id="3.40.50.720">
    <property type="entry name" value="NAD(P)-binding Rossmann-like Domain"/>
    <property type="match status" value="1"/>
</dbReference>
<dbReference type="GO" id="GO:0004029">
    <property type="term" value="F:aldehyde dehydrogenase (NAD+) activity"/>
    <property type="evidence" value="ECO:0007669"/>
    <property type="project" value="TreeGrafter"/>
</dbReference>
<accession>A0A6J4ITP0</accession>
<dbReference type="PANTHER" id="PTHR48079">
    <property type="entry name" value="PROTEIN YEEZ"/>
    <property type="match status" value="1"/>
</dbReference>